<name>A0A941EYM1_9ACTN</name>
<feature type="non-terminal residue" evidence="4">
    <location>
        <position position="1"/>
    </location>
</feature>
<dbReference type="AlphaFoldDB" id="A0A941EYM1"/>
<dbReference type="InterPro" id="IPR028082">
    <property type="entry name" value="Peripla_BP_I"/>
</dbReference>
<evidence type="ECO:0000313" key="5">
    <source>
        <dbReference type="Proteomes" id="UP000675781"/>
    </source>
</evidence>
<evidence type="ECO:0000256" key="1">
    <source>
        <dbReference type="ARBA" id="ARBA00010062"/>
    </source>
</evidence>
<dbReference type="CDD" id="cd06341">
    <property type="entry name" value="PBP1_ABC_ligand_binding-like"/>
    <property type="match status" value="1"/>
</dbReference>
<keyword evidence="2" id="KW-0732">Signal</keyword>
<protein>
    <submittedName>
        <fullName evidence="4">ABC transporter substrate-binding protein</fullName>
    </submittedName>
</protein>
<evidence type="ECO:0000259" key="3">
    <source>
        <dbReference type="Pfam" id="PF13458"/>
    </source>
</evidence>
<comment type="caution">
    <text evidence="4">The sequence shown here is derived from an EMBL/GenBank/DDBJ whole genome shotgun (WGS) entry which is preliminary data.</text>
</comment>
<dbReference type="EMBL" id="JAGSOG010000481">
    <property type="protein sequence ID" value="MBR7839541.1"/>
    <property type="molecule type" value="Genomic_DNA"/>
</dbReference>
<keyword evidence="5" id="KW-1185">Reference proteome</keyword>
<dbReference type="Pfam" id="PF13458">
    <property type="entry name" value="Peripla_BP_6"/>
    <property type="match status" value="1"/>
</dbReference>
<proteinExistence type="inferred from homology"/>
<dbReference type="PANTHER" id="PTHR47235">
    <property type="entry name" value="BLR6548 PROTEIN"/>
    <property type="match status" value="1"/>
</dbReference>
<dbReference type="Proteomes" id="UP000675781">
    <property type="component" value="Unassembled WGS sequence"/>
</dbReference>
<comment type="similarity">
    <text evidence="1">Belongs to the leucine-binding protein family.</text>
</comment>
<feature type="domain" description="Leucine-binding protein" evidence="3">
    <location>
        <begin position="1"/>
        <end position="362"/>
    </location>
</feature>
<dbReference type="RefSeq" id="WP_212533969.1">
    <property type="nucleotide sequence ID" value="NZ_JAGSOG010000481.1"/>
</dbReference>
<dbReference type="SUPFAM" id="SSF53822">
    <property type="entry name" value="Periplasmic binding protein-like I"/>
    <property type="match status" value="1"/>
</dbReference>
<gene>
    <name evidence="4" type="ORF">KDL01_40175</name>
</gene>
<evidence type="ECO:0000313" key="4">
    <source>
        <dbReference type="EMBL" id="MBR7839541.1"/>
    </source>
</evidence>
<reference evidence="4" key="1">
    <citation type="submission" date="2021-04" db="EMBL/GenBank/DDBJ databases">
        <title>Genome based classification of Actinospica acidithermotolerans sp. nov., an actinobacterium isolated from an Indonesian hot spring.</title>
        <authorList>
            <person name="Kusuma A.B."/>
            <person name="Putra K.E."/>
            <person name="Nafisah S."/>
            <person name="Loh J."/>
            <person name="Nouioui I."/>
            <person name="Goodfellow M."/>
        </authorList>
    </citation>
    <scope>NUCLEOTIDE SEQUENCE</scope>
    <source>
        <strain evidence="4">CSCA 57</strain>
    </source>
</reference>
<organism evidence="4 5">
    <name type="scientific">Actinospica durhamensis</name>
    <dbReference type="NCBI Taxonomy" id="1508375"/>
    <lineage>
        <taxon>Bacteria</taxon>
        <taxon>Bacillati</taxon>
        <taxon>Actinomycetota</taxon>
        <taxon>Actinomycetes</taxon>
        <taxon>Catenulisporales</taxon>
        <taxon>Actinospicaceae</taxon>
        <taxon>Actinospica</taxon>
    </lineage>
</organism>
<accession>A0A941EYM1</accession>
<dbReference type="Gene3D" id="3.40.50.2300">
    <property type="match status" value="2"/>
</dbReference>
<dbReference type="InterPro" id="IPR028081">
    <property type="entry name" value="Leu-bd"/>
</dbReference>
<dbReference type="PANTHER" id="PTHR47235:SF1">
    <property type="entry name" value="BLR6548 PROTEIN"/>
    <property type="match status" value="1"/>
</dbReference>
<sequence>EIKVGMIDSITSPVGAEAFSGPGYGAQAYFDALNAAGGVNGRKIQVYQCDDSGSGLGDMQCVHQLIDSDQVFAFAGNSIFSYTGASYVSSKDVPDIGGEPVDQAYDQYPHLYSIYGSSSPRDGTVGWNGQLYSSTEIYAYFKQKLNAHVAAVVEYNQPDSLRYGQQEAAGLRAEGYTVVTEQLDFALPNFAAAAADMKAHGVQIVFDAIDTAGNGALCTALDQAGVSLVAKVTTPQSWDQSVRSDYSGAPKCRNVLYATSSELSYEDTQYPQVAAFRAAMAKYFPSRGPDLSMWELDGWASAQWLTDAVRSCGTNVTRACVEAFMNSSTPYTGHGLLLPTSFVVQRPGPTARACLNVARWQDSANGGQGGWVTQVPDMNTNCFTTPVISYSAG</sequence>
<evidence type="ECO:0000256" key="2">
    <source>
        <dbReference type="ARBA" id="ARBA00022729"/>
    </source>
</evidence>